<dbReference type="Proteomes" id="UP000006038">
    <property type="component" value="Chromosome 1"/>
</dbReference>
<dbReference type="eggNOG" id="KOG0098">
    <property type="taxonomic scope" value="Eukaryota"/>
</dbReference>
<evidence type="ECO:0000256" key="1">
    <source>
        <dbReference type="SAM" id="MobiDB-lite"/>
    </source>
</evidence>
<reference evidence="2" key="1">
    <citation type="journal article" date="2013" name="Nat. Commun.">
        <title>Whole-genome sequencing of Oryza brachyantha reveals mechanisms underlying Oryza genome evolution.</title>
        <authorList>
            <person name="Chen J."/>
            <person name="Huang Q."/>
            <person name="Gao D."/>
            <person name="Wang J."/>
            <person name="Lang Y."/>
            <person name="Liu T."/>
            <person name="Li B."/>
            <person name="Bai Z."/>
            <person name="Luis Goicoechea J."/>
            <person name="Liang C."/>
            <person name="Chen C."/>
            <person name="Zhang W."/>
            <person name="Sun S."/>
            <person name="Liao Y."/>
            <person name="Zhang X."/>
            <person name="Yang L."/>
            <person name="Song C."/>
            <person name="Wang M."/>
            <person name="Shi J."/>
            <person name="Liu G."/>
            <person name="Liu J."/>
            <person name="Zhou H."/>
            <person name="Zhou W."/>
            <person name="Yu Q."/>
            <person name="An N."/>
            <person name="Chen Y."/>
            <person name="Cai Q."/>
            <person name="Wang B."/>
            <person name="Liu B."/>
            <person name="Min J."/>
            <person name="Huang Y."/>
            <person name="Wu H."/>
            <person name="Li Z."/>
            <person name="Zhang Y."/>
            <person name="Yin Y."/>
            <person name="Song W."/>
            <person name="Jiang J."/>
            <person name="Jackson S.A."/>
            <person name="Wing R.A."/>
            <person name="Wang J."/>
            <person name="Chen M."/>
        </authorList>
    </citation>
    <scope>NUCLEOTIDE SEQUENCE [LARGE SCALE GENOMIC DNA]</scope>
    <source>
        <strain evidence="2">cv. IRGC 101232</strain>
    </source>
</reference>
<dbReference type="Gramene" id="OB01G10670.1">
    <property type="protein sequence ID" value="OB01G10670.1"/>
    <property type="gene ID" value="OB01G10670"/>
</dbReference>
<sequence>MSSDQNPHKGKSTDHASPPLLPPLESSMQQMSLLPRPQVCIKLEQSTSAKKVITSFNMLVKIGTISQLNPIQQPKEHAEFATAKLRISVLLPVRDSLTLVLQDPEADDNILQERFGKWIISASYVPPQAFQQSAYDPQDSLINKFISQKNMFVQTRGKQAFIKTAGTIYKKVQDGVFDVSNESYGIKVGYAVPNASGGEAGSSSQGGGCCS</sequence>
<dbReference type="EnsemblPlants" id="OB01G10670.1">
    <property type="protein sequence ID" value="OB01G10670.1"/>
    <property type="gene ID" value="OB01G10670"/>
</dbReference>
<dbReference type="AlphaFoldDB" id="J3KVR1"/>
<protein>
    <submittedName>
        <fullName evidence="2">Uncharacterized protein</fullName>
    </submittedName>
</protein>
<feature type="region of interest" description="Disordered" evidence="1">
    <location>
        <begin position="1"/>
        <end position="25"/>
    </location>
</feature>
<dbReference type="STRING" id="4533.J3KVR1"/>
<reference evidence="2" key="2">
    <citation type="submission" date="2013-04" db="UniProtKB">
        <authorList>
            <consortium name="EnsemblPlants"/>
        </authorList>
    </citation>
    <scope>IDENTIFICATION</scope>
</reference>
<dbReference type="HOGENOM" id="CLU_1306530_0_0_1"/>
<proteinExistence type="predicted"/>
<evidence type="ECO:0000313" key="2">
    <source>
        <dbReference type="EnsemblPlants" id="OB01G10670.1"/>
    </source>
</evidence>
<organism evidence="2">
    <name type="scientific">Oryza brachyantha</name>
    <name type="common">malo sina</name>
    <dbReference type="NCBI Taxonomy" id="4533"/>
    <lineage>
        <taxon>Eukaryota</taxon>
        <taxon>Viridiplantae</taxon>
        <taxon>Streptophyta</taxon>
        <taxon>Embryophyta</taxon>
        <taxon>Tracheophyta</taxon>
        <taxon>Spermatophyta</taxon>
        <taxon>Magnoliopsida</taxon>
        <taxon>Liliopsida</taxon>
        <taxon>Poales</taxon>
        <taxon>Poaceae</taxon>
        <taxon>BOP clade</taxon>
        <taxon>Oryzoideae</taxon>
        <taxon>Oryzeae</taxon>
        <taxon>Oryzinae</taxon>
        <taxon>Oryza</taxon>
    </lineage>
</organism>
<keyword evidence="3" id="KW-1185">Reference proteome</keyword>
<name>J3KVR1_ORYBR</name>
<evidence type="ECO:0000313" key="3">
    <source>
        <dbReference type="Proteomes" id="UP000006038"/>
    </source>
</evidence>
<accession>J3KVR1</accession>